<dbReference type="InterPro" id="IPR001647">
    <property type="entry name" value="HTH_TetR"/>
</dbReference>
<dbReference type="InterPro" id="IPR054129">
    <property type="entry name" value="DesT_TetR_C"/>
</dbReference>
<dbReference type="GO" id="GO:0003700">
    <property type="term" value="F:DNA-binding transcription factor activity"/>
    <property type="evidence" value="ECO:0007669"/>
    <property type="project" value="TreeGrafter"/>
</dbReference>
<gene>
    <name evidence="6" type="ORF">EBN03_17930</name>
</gene>
<proteinExistence type="predicted"/>
<evidence type="ECO:0000256" key="2">
    <source>
        <dbReference type="ARBA" id="ARBA00023125"/>
    </source>
</evidence>
<keyword evidence="2 4" id="KW-0238">DNA-binding</keyword>
<evidence type="ECO:0000259" key="5">
    <source>
        <dbReference type="PROSITE" id="PS50977"/>
    </source>
</evidence>
<dbReference type="OrthoDB" id="8479950at2"/>
<dbReference type="GO" id="GO:0000976">
    <property type="term" value="F:transcription cis-regulatory region binding"/>
    <property type="evidence" value="ECO:0007669"/>
    <property type="project" value="TreeGrafter"/>
</dbReference>
<dbReference type="SUPFAM" id="SSF46689">
    <property type="entry name" value="Homeodomain-like"/>
    <property type="match status" value="1"/>
</dbReference>
<name>A0A3M2L424_9NOCA</name>
<dbReference type="InterPro" id="IPR009057">
    <property type="entry name" value="Homeodomain-like_sf"/>
</dbReference>
<accession>A0A3M2L424</accession>
<evidence type="ECO:0000313" key="6">
    <source>
        <dbReference type="EMBL" id="RMI31253.1"/>
    </source>
</evidence>
<evidence type="ECO:0000313" key="7">
    <source>
        <dbReference type="Proteomes" id="UP000279275"/>
    </source>
</evidence>
<reference evidence="6 7" key="1">
    <citation type="submission" date="2018-10" db="EMBL/GenBank/DDBJ databases">
        <title>Isolation from cow dung.</title>
        <authorList>
            <person name="Ling L."/>
        </authorList>
    </citation>
    <scope>NUCLEOTIDE SEQUENCE [LARGE SCALE GENOMIC DNA]</scope>
    <source>
        <strain evidence="6 7">NEAU-LL90</strain>
    </source>
</reference>
<organism evidence="6 7">
    <name type="scientific">Nocardia stercoris</name>
    <dbReference type="NCBI Taxonomy" id="2483361"/>
    <lineage>
        <taxon>Bacteria</taxon>
        <taxon>Bacillati</taxon>
        <taxon>Actinomycetota</taxon>
        <taxon>Actinomycetes</taxon>
        <taxon>Mycobacteriales</taxon>
        <taxon>Nocardiaceae</taxon>
        <taxon>Nocardia</taxon>
    </lineage>
</organism>
<feature type="DNA-binding region" description="H-T-H motif" evidence="4">
    <location>
        <begin position="31"/>
        <end position="50"/>
    </location>
</feature>
<feature type="domain" description="HTH tetR-type" evidence="5">
    <location>
        <begin position="8"/>
        <end position="68"/>
    </location>
</feature>
<keyword evidence="3" id="KW-0804">Transcription</keyword>
<evidence type="ECO:0000256" key="1">
    <source>
        <dbReference type="ARBA" id="ARBA00023015"/>
    </source>
</evidence>
<dbReference type="AlphaFoldDB" id="A0A3M2L424"/>
<dbReference type="EMBL" id="RFFH01000007">
    <property type="protein sequence ID" value="RMI31253.1"/>
    <property type="molecule type" value="Genomic_DNA"/>
</dbReference>
<dbReference type="PANTHER" id="PTHR30055:SF226">
    <property type="entry name" value="HTH-TYPE TRANSCRIPTIONAL REGULATOR PKSA"/>
    <property type="match status" value="1"/>
</dbReference>
<sequence>MAGNRRGDTSRAVLLEAGRAAFSRGRYEEVSIVDLARSIGVAAGSISYHFGGKRGFYLAVLEQAAEDFWGEMHAMRGPALERLNRGIDRLLNQAHAEPGSFEALLADTADAQVRRIRDEHRERFARALAVELTDTDTSAVLRAAVLGWLSFVEGIAVHWLRSQTLTREQVRDLIVANFFGTVLGAVRVDPDIVMSQRVVDALVSDPKLLAFIGFQPTNEVEKVAEK</sequence>
<evidence type="ECO:0000256" key="4">
    <source>
        <dbReference type="PROSITE-ProRule" id="PRU00335"/>
    </source>
</evidence>
<dbReference type="Gene3D" id="1.10.357.10">
    <property type="entry name" value="Tetracycline Repressor, domain 2"/>
    <property type="match status" value="1"/>
</dbReference>
<dbReference type="InterPro" id="IPR050109">
    <property type="entry name" value="HTH-type_TetR-like_transc_reg"/>
</dbReference>
<dbReference type="Proteomes" id="UP000279275">
    <property type="component" value="Unassembled WGS sequence"/>
</dbReference>
<comment type="caution">
    <text evidence="6">The sequence shown here is derived from an EMBL/GenBank/DDBJ whole genome shotgun (WGS) entry which is preliminary data.</text>
</comment>
<evidence type="ECO:0000256" key="3">
    <source>
        <dbReference type="ARBA" id="ARBA00023163"/>
    </source>
</evidence>
<keyword evidence="1" id="KW-0805">Transcription regulation</keyword>
<dbReference type="Pfam" id="PF21943">
    <property type="entry name" value="TetR_C_46"/>
    <property type="match status" value="1"/>
</dbReference>
<protein>
    <submittedName>
        <fullName evidence="6">TetR/AcrR family transcriptional regulator</fullName>
    </submittedName>
</protein>
<dbReference type="PROSITE" id="PS50977">
    <property type="entry name" value="HTH_TETR_2"/>
    <property type="match status" value="1"/>
</dbReference>
<dbReference type="PANTHER" id="PTHR30055">
    <property type="entry name" value="HTH-TYPE TRANSCRIPTIONAL REGULATOR RUTR"/>
    <property type="match status" value="1"/>
</dbReference>
<keyword evidence="7" id="KW-1185">Reference proteome</keyword>
<dbReference type="RefSeq" id="WP_122189204.1">
    <property type="nucleotide sequence ID" value="NZ_RFFH01000007.1"/>
</dbReference>
<dbReference type="Pfam" id="PF00440">
    <property type="entry name" value="TetR_N"/>
    <property type="match status" value="1"/>
</dbReference>